<feature type="compositionally biased region" description="Pro residues" evidence="6">
    <location>
        <begin position="184"/>
        <end position="206"/>
    </location>
</feature>
<evidence type="ECO:0000256" key="7">
    <source>
        <dbReference type="SAM" id="Phobius"/>
    </source>
</evidence>
<comment type="subcellular location">
    <subcellularLocation>
        <location evidence="1">Membrane</location>
        <topology evidence="1">Multi-pass membrane protein</topology>
    </subcellularLocation>
</comment>
<reference evidence="8 9" key="1">
    <citation type="submission" date="2019-01" db="EMBL/GenBank/DDBJ databases">
        <title>Sequencing of cultivated peanut Arachis hypogaea provides insights into genome evolution and oil improvement.</title>
        <authorList>
            <person name="Chen X."/>
        </authorList>
    </citation>
    <scope>NUCLEOTIDE SEQUENCE [LARGE SCALE GENOMIC DNA]</scope>
    <source>
        <strain evidence="9">cv. Fuhuasheng</strain>
        <tissue evidence="8">Leaves</tissue>
    </source>
</reference>
<keyword evidence="4 7" id="KW-1133">Transmembrane helix</keyword>
<dbReference type="Proteomes" id="UP000289738">
    <property type="component" value="Chromosome A03"/>
</dbReference>
<dbReference type="Pfam" id="PF00854">
    <property type="entry name" value="PTR2"/>
    <property type="match status" value="1"/>
</dbReference>
<name>A0A445DSV2_ARAHY</name>
<accession>A0A445DSV2</accession>
<dbReference type="PANTHER" id="PTHR11654">
    <property type="entry name" value="OLIGOPEPTIDE TRANSPORTER-RELATED"/>
    <property type="match status" value="1"/>
</dbReference>
<keyword evidence="5 7" id="KW-0472">Membrane</keyword>
<evidence type="ECO:0000313" key="8">
    <source>
        <dbReference type="EMBL" id="RYR66255.1"/>
    </source>
</evidence>
<evidence type="ECO:0000256" key="2">
    <source>
        <dbReference type="ARBA" id="ARBA00005982"/>
    </source>
</evidence>
<evidence type="ECO:0000256" key="3">
    <source>
        <dbReference type="ARBA" id="ARBA00022692"/>
    </source>
</evidence>
<dbReference type="SUPFAM" id="SSF103473">
    <property type="entry name" value="MFS general substrate transporter"/>
    <property type="match status" value="1"/>
</dbReference>
<keyword evidence="9" id="KW-1185">Reference proteome</keyword>
<feature type="region of interest" description="Disordered" evidence="6">
    <location>
        <begin position="179"/>
        <end position="209"/>
    </location>
</feature>
<sequence>MQTLDLAAMHALEFSEYANMGDGNVVAEDGDVSVGMEFGFRESTFYSKYKGYGAGCDWLIQASLIQKKSCWEIRRYNGKHTCTMGTISQDHAKLDSDTIVDAIRPLVEAHPLIKILQAIGVGDGTHLYRKYKGLEENGEGGDGVKSFAATMMTSAGEIDVGEEYKTASLKGLEENLVRRGQPIDPNPAPKPGSQPGPNPAPNPIPNPNLSFPFETTNPNALFHLRNYSPVSEELLPSPFAFAFATDGNHFFFILLIFVPFFYFLFFFESLWISLFTFKLQQTWSTASSSLFFSSKPSQPRFRRRWLPLTFASSFSRRLRSRSSPFKFARRSLFAFTRRSPFAFTRRSPFGFAFVWKPRCPASNSATNPCAPPSHRTALFCRHLLLAVCLGGAVSLTFIVWIQIHKGWDWGFGIGTIAMLLGIIIFAAALPLYRIHPAKGTSALLEIVQVYVAAIRNRRLTLPEDPAELYAIEQDREATLETEFLPQRDIYSDIGVTFDDIGALENVKDTLKELVMLPLQTMLAKETKGEKIEDGVGSSCSSIYLCGSPSSNGCYCHVPLTKLEQNGEVGRADGIESFAATTMTVVGEIDVSVGMQNSVTNRVGGESSAAVRGGSVKRFAVTTITLVGEIDAH</sequence>
<dbReference type="AlphaFoldDB" id="A0A445DSV2"/>
<evidence type="ECO:0000256" key="6">
    <source>
        <dbReference type="SAM" id="MobiDB-lite"/>
    </source>
</evidence>
<dbReference type="GO" id="GO:0022857">
    <property type="term" value="F:transmembrane transporter activity"/>
    <property type="evidence" value="ECO:0007669"/>
    <property type="project" value="InterPro"/>
</dbReference>
<dbReference type="EMBL" id="SDMP01000003">
    <property type="protein sequence ID" value="RYR66255.1"/>
    <property type="molecule type" value="Genomic_DNA"/>
</dbReference>
<dbReference type="InterPro" id="IPR000109">
    <property type="entry name" value="POT_fam"/>
</dbReference>
<evidence type="ECO:0000256" key="1">
    <source>
        <dbReference type="ARBA" id="ARBA00004141"/>
    </source>
</evidence>
<organism evidence="8 9">
    <name type="scientific">Arachis hypogaea</name>
    <name type="common">Peanut</name>
    <dbReference type="NCBI Taxonomy" id="3818"/>
    <lineage>
        <taxon>Eukaryota</taxon>
        <taxon>Viridiplantae</taxon>
        <taxon>Streptophyta</taxon>
        <taxon>Embryophyta</taxon>
        <taxon>Tracheophyta</taxon>
        <taxon>Spermatophyta</taxon>
        <taxon>Magnoliopsida</taxon>
        <taxon>eudicotyledons</taxon>
        <taxon>Gunneridae</taxon>
        <taxon>Pentapetalae</taxon>
        <taxon>rosids</taxon>
        <taxon>fabids</taxon>
        <taxon>Fabales</taxon>
        <taxon>Fabaceae</taxon>
        <taxon>Papilionoideae</taxon>
        <taxon>50 kb inversion clade</taxon>
        <taxon>dalbergioids sensu lato</taxon>
        <taxon>Dalbergieae</taxon>
        <taxon>Pterocarpus clade</taxon>
        <taxon>Arachis</taxon>
    </lineage>
</organism>
<evidence type="ECO:0000256" key="5">
    <source>
        <dbReference type="ARBA" id="ARBA00023136"/>
    </source>
</evidence>
<evidence type="ECO:0000256" key="4">
    <source>
        <dbReference type="ARBA" id="ARBA00022989"/>
    </source>
</evidence>
<proteinExistence type="inferred from homology"/>
<gene>
    <name evidence="8" type="ORF">Ahy_A03g012240</name>
</gene>
<comment type="caution">
    <text evidence="8">The sequence shown here is derived from an EMBL/GenBank/DDBJ whole genome shotgun (WGS) entry which is preliminary data.</text>
</comment>
<keyword evidence="3 7" id="KW-0812">Transmembrane</keyword>
<feature type="transmembrane region" description="Helical" evidence="7">
    <location>
        <begin position="383"/>
        <end position="403"/>
    </location>
</feature>
<dbReference type="STRING" id="3818.A0A445DSV2"/>
<dbReference type="GO" id="GO:0016020">
    <property type="term" value="C:membrane"/>
    <property type="evidence" value="ECO:0007669"/>
    <property type="project" value="UniProtKB-SubCell"/>
</dbReference>
<feature type="transmembrane region" description="Helical" evidence="7">
    <location>
        <begin position="409"/>
        <end position="432"/>
    </location>
</feature>
<evidence type="ECO:0000313" key="9">
    <source>
        <dbReference type="Proteomes" id="UP000289738"/>
    </source>
</evidence>
<comment type="similarity">
    <text evidence="2">Belongs to the major facilitator superfamily. Proton-dependent oligopeptide transporter (POT/PTR) (TC 2.A.17) family.</text>
</comment>
<dbReference type="Gene3D" id="1.20.1250.20">
    <property type="entry name" value="MFS general substrate transporter like domains"/>
    <property type="match status" value="1"/>
</dbReference>
<dbReference type="InterPro" id="IPR036259">
    <property type="entry name" value="MFS_trans_sf"/>
</dbReference>
<feature type="transmembrane region" description="Helical" evidence="7">
    <location>
        <begin position="250"/>
        <end position="274"/>
    </location>
</feature>
<protein>
    <submittedName>
        <fullName evidence="8">Uncharacterized protein</fullName>
    </submittedName>
</protein>